<evidence type="ECO:0000313" key="2">
    <source>
        <dbReference type="Proteomes" id="UP000828390"/>
    </source>
</evidence>
<evidence type="ECO:0000313" key="1">
    <source>
        <dbReference type="EMBL" id="KAH3782085.1"/>
    </source>
</evidence>
<reference evidence="1" key="1">
    <citation type="journal article" date="2019" name="bioRxiv">
        <title>The Genome of the Zebra Mussel, Dreissena polymorpha: A Resource for Invasive Species Research.</title>
        <authorList>
            <person name="McCartney M.A."/>
            <person name="Auch B."/>
            <person name="Kono T."/>
            <person name="Mallez S."/>
            <person name="Zhang Y."/>
            <person name="Obille A."/>
            <person name="Becker A."/>
            <person name="Abrahante J.E."/>
            <person name="Garbe J."/>
            <person name="Badalamenti J.P."/>
            <person name="Herman A."/>
            <person name="Mangelson H."/>
            <person name="Liachko I."/>
            <person name="Sullivan S."/>
            <person name="Sone E.D."/>
            <person name="Koren S."/>
            <person name="Silverstein K.A.T."/>
            <person name="Beckman K.B."/>
            <person name="Gohl D.M."/>
        </authorList>
    </citation>
    <scope>NUCLEOTIDE SEQUENCE</scope>
    <source>
        <strain evidence="1">Duluth1</strain>
        <tissue evidence="1">Whole animal</tissue>
    </source>
</reference>
<organism evidence="1 2">
    <name type="scientific">Dreissena polymorpha</name>
    <name type="common">Zebra mussel</name>
    <name type="synonym">Mytilus polymorpha</name>
    <dbReference type="NCBI Taxonomy" id="45954"/>
    <lineage>
        <taxon>Eukaryota</taxon>
        <taxon>Metazoa</taxon>
        <taxon>Spiralia</taxon>
        <taxon>Lophotrochozoa</taxon>
        <taxon>Mollusca</taxon>
        <taxon>Bivalvia</taxon>
        <taxon>Autobranchia</taxon>
        <taxon>Heteroconchia</taxon>
        <taxon>Euheterodonta</taxon>
        <taxon>Imparidentia</taxon>
        <taxon>Neoheterodontei</taxon>
        <taxon>Myida</taxon>
        <taxon>Dreissenoidea</taxon>
        <taxon>Dreissenidae</taxon>
        <taxon>Dreissena</taxon>
    </lineage>
</organism>
<dbReference type="Gene3D" id="2.20.25.240">
    <property type="match status" value="1"/>
</dbReference>
<dbReference type="AlphaFoldDB" id="A0A9D4EQ92"/>
<comment type="caution">
    <text evidence="1">The sequence shown here is derived from an EMBL/GenBank/DDBJ whole genome shotgun (WGS) entry which is preliminary data.</text>
</comment>
<keyword evidence="2" id="KW-1185">Reference proteome</keyword>
<evidence type="ECO:0008006" key="3">
    <source>
        <dbReference type="Google" id="ProtNLM"/>
    </source>
</evidence>
<dbReference type="EMBL" id="JAIWYP010000008">
    <property type="protein sequence ID" value="KAH3782085.1"/>
    <property type="molecule type" value="Genomic_DNA"/>
</dbReference>
<proteinExistence type="predicted"/>
<sequence>MISFSDLNDETVHYVVHLHGTHTYTVVDGGSKKGSRKLASSEGYAFVLKRTLVSGVTEWRCSVRGKGTGCPAVIKQTGYAFVKGSRGHSHPANPGLLTAVQNAKEVIIFNLSVIKCPNIFILLAQRRKYTGLKTNRTLYYYVFRL</sequence>
<name>A0A9D4EQ92_DREPO</name>
<gene>
    <name evidence="1" type="ORF">DPMN_159996</name>
</gene>
<reference evidence="1" key="2">
    <citation type="submission" date="2020-11" db="EMBL/GenBank/DDBJ databases">
        <authorList>
            <person name="McCartney M.A."/>
            <person name="Auch B."/>
            <person name="Kono T."/>
            <person name="Mallez S."/>
            <person name="Becker A."/>
            <person name="Gohl D.M."/>
            <person name="Silverstein K.A.T."/>
            <person name="Koren S."/>
            <person name="Bechman K.B."/>
            <person name="Herman A."/>
            <person name="Abrahante J.E."/>
            <person name="Garbe J."/>
        </authorList>
    </citation>
    <scope>NUCLEOTIDE SEQUENCE</scope>
    <source>
        <strain evidence="1">Duluth1</strain>
        <tissue evidence="1">Whole animal</tissue>
    </source>
</reference>
<accession>A0A9D4EQ92</accession>
<dbReference type="Proteomes" id="UP000828390">
    <property type="component" value="Unassembled WGS sequence"/>
</dbReference>
<protein>
    <recommendedName>
        <fullName evidence="3">FLYWCH-type domain-containing protein</fullName>
    </recommendedName>
</protein>